<dbReference type="AlphaFoldDB" id="C0EHJ9"/>
<evidence type="ECO:0000313" key="2">
    <source>
        <dbReference type="Proteomes" id="UP000003340"/>
    </source>
</evidence>
<keyword evidence="2" id="KW-1185">Reference proteome</keyword>
<organism evidence="1 2">
    <name type="scientific">[Clostridium] methylpentosum DSM 5476</name>
    <dbReference type="NCBI Taxonomy" id="537013"/>
    <lineage>
        <taxon>Bacteria</taxon>
        <taxon>Bacillati</taxon>
        <taxon>Bacillota</taxon>
        <taxon>Clostridia</taxon>
        <taxon>Eubacteriales</taxon>
        <taxon>Oscillospiraceae</taxon>
        <taxon>Oscillospiraceae incertae sedis</taxon>
    </lineage>
</organism>
<evidence type="ECO:0000313" key="1">
    <source>
        <dbReference type="EMBL" id="EEG29017.1"/>
    </source>
</evidence>
<comment type="caution">
    <text evidence="1">The sequence shown here is derived from an EMBL/GenBank/DDBJ whole genome shotgun (WGS) entry which is preliminary data.</text>
</comment>
<protein>
    <submittedName>
        <fullName evidence="1">Uncharacterized protein</fullName>
    </submittedName>
</protein>
<name>C0EHJ9_9FIRM</name>
<dbReference type="EMBL" id="ACEC01000118">
    <property type="protein sequence ID" value="EEG29017.1"/>
    <property type="molecule type" value="Genomic_DNA"/>
</dbReference>
<reference evidence="1 2" key="2">
    <citation type="submission" date="2009-02" db="EMBL/GenBank/DDBJ databases">
        <title>Draft genome sequence of Clostridium methylpentosum (DSM 5476).</title>
        <authorList>
            <person name="Sudarsanam P."/>
            <person name="Ley R."/>
            <person name="Guruge J."/>
            <person name="Turnbaugh P.J."/>
            <person name="Mahowald M."/>
            <person name="Liep D."/>
            <person name="Gordon J."/>
        </authorList>
    </citation>
    <scope>NUCLEOTIDE SEQUENCE [LARGE SCALE GENOMIC DNA]</scope>
    <source>
        <strain evidence="1 2">DSM 5476</strain>
    </source>
</reference>
<gene>
    <name evidence="1" type="ORF">CLOSTMETH_03344</name>
</gene>
<dbReference type="HOGENOM" id="CLU_3268134_0_0_9"/>
<accession>C0EHJ9</accession>
<proteinExistence type="predicted"/>
<reference evidence="1 2" key="1">
    <citation type="submission" date="2009-01" db="EMBL/GenBank/DDBJ databases">
        <authorList>
            <person name="Fulton L."/>
            <person name="Clifton S."/>
            <person name="Fulton B."/>
            <person name="Xu J."/>
            <person name="Minx P."/>
            <person name="Pepin K.H."/>
            <person name="Johnson M."/>
            <person name="Bhonagiri V."/>
            <person name="Nash W.E."/>
            <person name="Mardis E.R."/>
            <person name="Wilson R.K."/>
        </authorList>
    </citation>
    <scope>NUCLEOTIDE SEQUENCE [LARGE SCALE GENOMIC DNA]</scope>
    <source>
        <strain evidence="1 2">DSM 5476</strain>
    </source>
</reference>
<dbReference type="STRING" id="537013.CLOSTMETH_03344"/>
<sequence>MYMIRAHFCFYVFYLLSLTKRSHYFSYFCPLLFIEHFPSIF</sequence>
<dbReference type="Proteomes" id="UP000003340">
    <property type="component" value="Unassembled WGS sequence"/>
</dbReference>